<feature type="compositionally biased region" description="Basic and acidic residues" evidence="2">
    <location>
        <begin position="1"/>
        <end position="33"/>
    </location>
</feature>
<gene>
    <name evidence="3" type="ORF">LCGC14_0342870</name>
</gene>
<keyword evidence="1" id="KW-0175">Coiled coil</keyword>
<dbReference type="EMBL" id="LAZR01000252">
    <property type="protein sequence ID" value="KKN79099.1"/>
    <property type="molecule type" value="Genomic_DNA"/>
</dbReference>
<protein>
    <submittedName>
        <fullName evidence="3">Uncharacterized protein</fullName>
    </submittedName>
</protein>
<organism evidence="3">
    <name type="scientific">marine sediment metagenome</name>
    <dbReference type="NCBI Taxonomy" id="412755"/>
    <lineage>
        <taxon>unclassified sequences</taxon>
        <taxon>metagenomes</taxon>
        <taxon>ecological metagenomes</taxon>
    </lineage>
</organism>
<evidence type="ECO:0000313" key="3">
    <source>
        <dbReference type="EMBL" id="KKN79099.1"/>
    </source>
</evidence>
<evidence type="ECO:0000256" key="2">
    <source>
        <dbReference type="SAM" id="MobiDB-lite"/>
    </source>
</evidence>
<evidence type="ECO:0000256" key="1">
    <source>
        <dbReference type="SAM" id="Coils"/>
    </source>
</evidence>
<name>A0A0F9TIL5_9ZZZZ</name>
<feature type="coiled-coil region" evidence="1">
    <location>
        <begin position="89"/>
        <end position="116"/>
    </location>
</feature>
<accession>A0A0F9TIL5</accession>
<comment type="caution">
    <text evidence="3">The sequence shown here is derived from an EMBL/GenBank/DDBJ whole genome shotgun (WGS) entry which is preliminary data.</text>
</comment>
<reference evidence="3" key="1">
    <citation type="journal article" date="2015" name="Nature">
        <title>Complex archaea that bridge the gap between prokaryotes and eukaryotes.</title>
        <authorList>
            <person name="Spang A."/>
            <person name="Saw J.H."/>
            <person name="Jorgensen S.L."/>
            <person name="Zaremba-Niedzwiedzka K."/>
            <person name="Martijn J."/>
            <person name="Lind A.E."/>
            <person name="van Eijk R."/>
            <person name="Schleper C."/>
            <person name="Guy L."/>
            <person name="Ettema T.J."/>
        </authorList>
    </citation>
    <scope>NUCLEOTIDE SEQUENCE</scope>
</reference>
<sequence length="148" mass="16817">MRDYDENFDPSRDTGELAPDGVKDTSFDPEHADPNGVCIDPETGKVTDAVTGERKPELDSDPWPDGAPETGVDIGPQRDCWESCDKTGKHKAQERIEELENQIAMVERNLDAENYSHKQEVERHKRSLRAYRLATETLSARIDELEKY</sequence>
<dbReference type="AlphaFoldDB" id="A0A0F9TIL5"/>
<proteinExistence type="predicted"/>
<feature type="region of interest" description="Disordered" evidence="2">
    <location>
        <begin position="1"/>
        <end position="78"/>
    </location>
</feature>